<dbReference type="GO" id="GO:0005509">
    <property type="term" value="F:calcium ion binding"/>
    <property type="evidence" value="ECO:0007669"/>
    <property type="project" value="InterPro"/>
</dbReference>
<comment type="similarity">
    <text evidence="3 8">Belongs to the glycosyl hydrolase 47 family.</text>
</comment>
<feature type="disulfide bond" evidence="7">
    <location>
        <begin position="358"/>
        <end position="387"/>
    </location>
</feature>
<dbReference type="Pfam" id="PF01532">
    <property type="entry name" value="Glyco_hydro_47"/>
    <property type="match status" value="1"/>
</dbReference>
<dbReference type="InterPro" id="IPR012341">
    <property type="entry name" value="6hp_glycosidase-like_sf"/>
</dbReference>
<dbReference type="STRING" id="1095630.A0A2J6SPQ9"/>
<reference evidence="9 10" key="1">
    <citation type="submission" date="2016-04" db="EMBL/GenBank/DDBJ databases">
        <title>A degradative enzymes factory behind the ericoid mycorrhizal symbiosis.</title>
        <authorList>
            <consortium name="DOE Joint Genome Institute"/>
            <person name="Martino E."/>
            <person name="Morin E."/>
            <person name="Grelet G."/>
            <person name="Kuo A."/>
            <person name="Kohler A."/>
            <person name="Daghino S."/>
            <person name="Barry K."/>
            <person name="Choi C."/>
            <person name="Cichocki N."/>
            <person name="Clum A."/>
            <person name="Copeland A."/>
            <person name="Hainaut M."/>
            <person name="Haridas S."/>
            <person name="Labutti K."/>
            <person name="Lindquist E."/>
            <person name="Lipzen A."/>
            <person name="Khouja H.-R."/>
            <person name="Murat C."/>
            <person name="Ohm R."/>
            <person name="Olson A."/>
            <person name="Spatafora J."/>
            <person name="Veneault-Fourrey C."/>
            <person name="Henrissat B."/>
            <person name="Grigoriev I."/>
            <person name="Martin F."/>
            <person name="Perotto S."/>
        </authorList>
    </citation>
    <scope>NUCLEOTIDE SEQUENCE [LARGE SCALE GENOMIC DNA]</scope>
    <source>
        <strain evidence="9 10">E</strain>
    </source>
</reference>
<dbReference type="GO" id="GO:0004571">
    <property type="term" value="F:mannosyl-oligosaccharide 1,2-alpha-mannosidase activity"/>
    <property type="evidence" value="ECO:0007669"/>
    <property type="project" value="InterPro"/>
</dbReference>
<evidence type="ECO:0000256" key="6">
    <source>
        <dbReference type="PIRSR" id="PIRSR601382-1"/>
    </source>
</evidence>
<feature type="active site" description="Proton donor" evidence="6">
    <location>
        <position position="138"/>
    </location>
</feature>
<evidence type="ECO:0000256" key="8">
    <source>
        <dbReference type="RuleBase" id="RU361193"/>
    </source>
</evidence>
<dbReference type="GO" id="GO:0016020">
    <property type="term" value="C:membrane"/>
    <property type="evidence" value="ECO:0007669"/>
    <property type="project" value="InterPro"/>
</dbReference>
<dbReference type="SUPFAM" id="SSF48225">
    <property type="entry name" value="Seven-hairpin glycosidases"/>
    <property type="match status" value="1"/>
</dbReference>
<dbReference type="OrthoDB" id="8118055at2759"/>
<sequence>MSEQPCYSCHATFQRYPLPPSSLIRLPRHRSKKFPKIQHPPTPETPKARKVREGRLQEVKDAFLHSWRGYKQEAWGKDELRPIQGGFKTPFCGWAATMVDSLDTLWIMGLKEEFEISLVELRNVDFTNTEGCMINLFETTIRHLGGLLAAFDISGGRYYVLAEKAVELAEVLYTAFDTPNRMPSPHYLWSATDEFAHDHVPSQAVVLAVLGSLQLEFTRLAQITGNDKYFDAVQRVMNELEKWQDKTALPGMWPAMVDATKYNQSILIGSPYEGSDEMFTLGALADSTYEYLPKQHMLLGGQMKSYRNMYEKFIPVAKKHLMFRPMTVTDEDILIFGTINLQLGGEPRLTPELQHLACFTGGMLAIAGRIFNRPEDVEDGAKLAHGCVWAYRNTVTGIMPETFTAIPCENRTSCTWDRQKWYKGIDAMAGESEIRESIAMKKLSPGFANIRDGRYLLRPEAIESVFILYRTTGDRYWADSGWNMFKAIQAQTETKLAHSAIDNVLSGAPNQVDEMESFWLAETLKYFYLLFSETSVVNLDEYVL</sequence>
<dbReference type="UniPathway" id="UPA00378"/>
<dbReference type="PANTHER" id="PTHR11742:SF103">
    <property type="entry name" value="ENDOPLASMIC RETICULUM MANNOSIDASE MNL2-RELATED"/>
    <property type="match status" value="1"/>
</dbReference>
<accession>A0A2J6SPQ9</accession>
<dbReference type="Proteomes" id="UP000235371">
    <property type="component" value="Unassembled WGS sequence"/>
</dbReference>
<dbReference type="FunFam" id="1.50.10.10:FF:000037">
    <property type="entry name" value="alpha-1,2-Mannosidase"/>
    <property type="match status" value="1"/>
</dbReference>
<organism evidence="9 10">
    <name type="scientific">Hyaloscypha bicolor E</name>
    <dbReference type="NCBI Taxonomy" id="1095630"/>
    <lineage>
        <taxon>Eukaryota</taxon>
        <taxon>Fungi</taxon>
        <taxon>Dikarya</taxon>
        <taxon>Ascomycota</taxon>
        <taxon>Pezizomycotina</taxon>
        <taxon>Leotiomycetes</taxon>
        <taxon>Helotiales</taxon>
        <taxon>Hyaloscyphaceae</taxon>
        <taxon>Hyaloscypha</taxon>
        <taxon>Hyaloscypha bicolor</taxon>
    </lineage>
</organism>
<feature type="active site" description="Proton donor" evidence="6">
    <location>
        <position position="401"/>
    </location>
</feature>
<keyword evidence="10" id="KW-1185">Reference proteome</keyword>
<dbReference type="GO" id="GO:0005975">
    <property type="term" value="P:carbohydrate metabolic process"/>
    <property type="evidence" value="ECO:0007669"/>
    <property type="project" value="InterPro"/>
</dbReference>
<dbReference type="InterPro" id="IPR001382">
    <property type="entry name" value="Glyco_hydro_47"/>
</dbReference>
<evidence type="ECO:0000256" key="2">
    <source>
        <dbReference type="ARBA" id="ARBA00004922"/>
    </source>
</evidence>
<comment type="pathway">
    <text evidence="2">Protein modification; protein glycosylation.</text>
</comment>
<dbReference type="GO" id="GO:0005783">
    <property type="term" value="C:endoplasmic reticulum"/>
    <property type="evidence" value="ECO:0007669"/>
    <property type="project" value="TreeGrafter"/>
</dbReference>
<evidence type="ECO:0000256" key="7">
    <source>
        <dbReference type="PIRSR" id="PIRSR601382-3"/>
    </source>
</evidence>
<gene>
    <name evidence="9" type="ORF">K444DRAFT_646946</name>
</gene>
<evidence type="ECO:0000313" key="9">
    <source>
        <dbReference type="EMBL" id="PMD52772.1"/>
    </source>
</evidence>
<dbReference type="InParanoid" id="A0A2J6SPQ9"/>
<dbReference type="GO" id="GO:0036503">
    <property type="term" value="P:ERAD pathway"/>
    <property type="evidence" value="ECO:0007669"/>
    <property type="project" value="UniProtKB-ARBA"/>
</dbReference>
<dbReference type="Gene3D" id="1.50.10.10">
    <property type="match status" value="1"/>
</dbReference>
<dbReference type="GeneID" id="36593347"/>
<dbReference type="PRINTS" id="PR00747">
    <property type="entry name" value="GLYHDRLASE47"/>
</dbReference>
<dbReference type="EC" id="3.2.1.-" evidence="8"/>
<keyword evidence="5 7" id="KW-1015">Disulfide bond</keyword>
<name>A0A2J6SPQ9_9HELO</name>
<dbReference type="AlphaFoldDB" id="A0A2J6SPQ9"/>
<evidence type="ECO:0000256" key="1">
    <source>
        <dbReference type="ARBA" id="ARBA00001913"/>
    </source>
</evidence>
<evidence type="ECO:0000256" key="5">
    <source>
        <dbReference type="ARBA" id="ARBA00023157"/>
    </source>
</evidence>
<evidence type="ECO:0000256" key="4">
    <source>
        <dbReference type="ARBA" id="ARBA00022801"/>
    </source>
</evidence>
<dbReference type="InterPro" id="IPR036026">
    <property type="entry name" value="Seven-hairpin_glycosidases"/>
</dbReference>
<keyword evidence="8" id="KW-0326">Glycosidase</keyword>
<dbReference type="InterPro" id="IPR050749">
    <property type="entry name" value="Glycosyl_Hydrolase_47"/>
</dbReference>
<feature type="active site" evidence="6">
    <location>
        <position position="460"/>
    </location>
</feature>
<protein>
    <recommendedName>
        <fullName evidence="8">alpha-1,2-Mannosidase</fullName>
        <ecNumber evidence="8">3.2.1.-</ecNumber>
    </recommendedName>
</protein>
<keyword evidence="4 8" id="KW-0378">Hydrolase</keyword>
<comment type="cofactor">
    <cofactor evidence="1">
        <name>Ca(2+)</name>
        <dbReference type="ChEBI" id="CHEBI:29108"/>
    </cofactor>
</comment>
<evidence type="ECO:0000256" key="3">
    <source>
        <dbReference type="ARBA" id="ARBA00007658"/>
    </source>
</evidence>
<proteinExistence type="inferred from homology"/>
<evidence type="ECO:0000313" key="10">
    <source>
        <dbReference type="Proteomes" id="UP000235371"/>
    </source>
</evidence>
<feature type="active site" evidence="6">
    <location>
        <position position="286"/>
    </location>
</feature>
<dbReference type="RefSeq" id="XP_024729676.1">
    <property type="nucleotide sequence ID" value="XM_024885270.1"/>
</dbReference>
<dbReference type="EMBL" id="KZ613895">
    <property type="protein sequence ID" value="PMD52772.1"/>
    <property type="molecule type" value="Genomic_DNA"/>
</dbReference>
<dbReference type="PANTHER" id="PTHR11742">
    <property type="entry name" value="MANNOSYL-OLIGOSACCHARIDE ALPHA-1,2-MANNOSIDASE-RELATED"/>
    <property type="match status" value="1"/>
</dbReference>